<gene>
    <name evidence="1" type="ORF">Patl1_33183</name>
</gene>
<organism evidence="1 2">
    <name type="scientific">Pistacia atlantica</name>
    <dbReference type="NCBI Taxonomy" id="434234"/>
    <lineage>
        <taxon>Eukaryota</taxon>
        <taxon>Viridiplantae</taxon>
        <taxon>Streptophyta</taxon>
        <taxon>Embryophyta</taxon>
        <taxon>Tracheophyta</taxon>
        <taxon>Spermatophyta</taxon>
        <taxon>Magnoliopsida</taxon>
        <taxon>eudicotyledons</taxon>
        <taxon>Gunneridae</taxon>
        <taxon>Pentapetalae</taxon>
        <taxon>rosids</taxon>
        <taxon>malvids</taxon>
        <taxon>Sapindales</taxon>
        <taxon>Anacardiaceae</taxon>
        <taxon>Pistacia</taxon>
    </lineage>
</organism>
<protein>
    <submittedName>
        <fullName evidence="1">Uncharacterized protein</fullName>
    </submittedName>
</protein>
<accession>A0ACC1ANM5</accession>
<comment type="caution">
    <text evidence="1">The sequence shown here is derived from an EMBL/GenBank/DDBJ whole genome shotgun (WGS) entry which is preliminary data.</text>
</comment>
<keyword evidence="2" id="KW-1185">Reference proteome</keyword>
<name>A0ACC1ANM5_9ROSI</name>
<reference evidence="2" key="1">
    <citation type="journal article" date="2023" name="G3 (Bethesda)">
        <title>Genome assembly and association tests identify interacting loci associated with vigor, precocity, and sex in interspecific pistachio rootstocks.</title>
        <authorList>
            <person name="Palmer W."/>
            <person name="Jacygrad E."/>
            <person name="Sagayaradj S."/>
            <person name="Cavanaugh K."/>
            <person name="Han R."/>
            <person name="Bertier L."/>
            <person name="Beede B."/>
            <person name="Kafkas S."/>
            <person name="Golino D."/>
            <person name="Preece J."/>
            <person name="Michelmore R."/>
        </authorList>
    </citation>
    <scope>NUCLEOTIDE SEQUENCE [LARGE SCALE GENOMIC DNA]</scope>
</reference>
<dbReference type="EMBL" id="CM047905">
    <property type="protein sequence ID" value="KAJ0088262.1"/>
    <property type="molecule type" value="Genomic_DNA"/>
</dbReference>
<proteinExistence type="predicted"/>
<dbReference type="Proteomes" id="UP001164250">
    <property type="component" value="Chromosome 9"/>
</dbReference>
<sequence length="61" mass="6808">MLQSSSLITTTTNKMKKAELLFIAPPVTGHLVRQTEFAKPLLDRDDRFSAAVLLMLFLANC</sequence>
<evidence type="ECO:0000313" key="2">
    <source>
        <dbReference type="Proteomes" id="UP001164250"/>
    </source>
</evidence>
<evidence type="ECO:0000313" key="1">
    <source>
        <dbReference type="EMBL" id="KAJ0088262.1"/>
    </source>
</evidence>